<dbReference type="InterPro" id="IPR018060">
    <property type="entry name" value="HTH_AraC"/>
</dbReference>
<dbReference type="EMBL" id="JALIRP010000004">
    <property type="protein sequence ID" value="MCJ8012557.1"/>
    <property type="molecule type" value="Genomic_DNA"/>
</dbReference>
<accession>A0A9X2B5D7</accession>
<dbReference type="InterPro" id="IPR018062">
    <property type="entry name" value="HTH_AraC-typ_CS"/>
</dbReference>
<dbReference type="CDD" id="cd17536">
    <property type="entry name" value="REC_YesN-like"/>
    <property type="match status" value="1"/>
</dbReference>
<evidence type="ECO:0000256" key="3">
    <source>
        <dbReference type="ARBA" id="ARBA00023163"/>
    </source>
</evidence>
<evidence type="ECO:0000259" key="6">
    <source>
        <dbReference type="PROSITE" id="PS50110"/>
    </source>
</evidence>
<keyword evidence="2" id="KW-0238">DNA-binding</keyword>
<evidence type="ECO:0000256" key="2">
    <source>
        <dbReference type="ARBA" id="ARBA00023125"/>
    </source>
</evidence>
<proteinExistence type="predicted"/>
<feature type="domain" description="HTH araC/xylS-type" evidence="5">
    <location>
        <begin position="287"/>
        <end position="385"/>
    </location>
</feature>
<dbReference type="Gene3D" id="1.10.10.60">
    <property type="entry name" value="Homeodomain-like"/>
    <property type="match status" value="2"/>
</dbReference>
<dbReference type="Pfam" id="PF12833">
    <property type="entry name" value="HTH_18"/>
    <property type="match status" value="1"/>
</dbReference>
<keyword evidence="1" id="KW-0805">Transcription regulation</keyword>
<dbReference type="GO" id="GO:0043565">
    <property type="term" value="F:sequence-specific DNA binding"/>
    <property type="evidence" value="ECO:0007669"/>
    <property type="project" value="InterPro"/>
</dbReference>
<name>A0A9X2B5D7_9BACL</name>
<dbReference type="InterPro" id="IPR009057">
    <property type="entry name" value="Homeodomain-like_sf"/>
</dbReference>
<evidence type="ECO:0000256" key="1">
    <source>
        <dbReference type="ARBA" id="ARBA00023015"/>
    </source>
</evidence>
<dbReference type="PROSITE" id="PS50110">
    <property type="entry name" value="RESPONSE_REGULATORY"/>
    <property type="match status" value="1"/>
</dbReference>
<comment type="caution">
    <text evidence="7">The sequence shown here is derived from an EMBL/GenBank/DDBJ whole genome shotgun (WGS) entry which is preliminary data.</text>
</comment>
<sequence>MNILIVDDESVIREGIKRTILRAFPEHGVQLAESPGEAVNILRGGNIDVVLTDILMPGMTGLELMKLSRSSYPHIKWVIISAYSEFAYAKEAVRLGAKDYLLKPIGKDLLVSMIGQLSEEVERDAEQQQEAKMLRSNLKFLREAVIQRWAMGLDIGNMDIAPFVERHHHFQLALIKMESDNTVQLEHFIIENVLNELIERYGEGFVTSLDGKSLLGLITVSTKDGMKSLVDELRTHLKNYVKVPFQIQLSDEIHHFDNIPAVIQQMVRDSGTLEFDYYAPGGNRAMEVAVQYIRANYKTDVTLEKVASVVFLNPAYFSQVFKQKTGSGFKEYVTGVRMEKAVHLLEHTQLKLADIAEKIGYQDVKHFTQVFRKRMNVTPTEYRQRLAAESGISRVCP</sequence>
<dbReference type="PRINTS" id="PR00032">
    <property type="entry name" value="HTHARAC"/>
</dbReference>
<feature type="modified residue" description="4-aspartylphosphate" evidence="4">
    <location>
        <position position="53"/>
    </location>
</feature>
<dbReference type="InterPro" id="IPR001789">
    <property type="entry name" value="Sig_transdc_resp-reg_receiver"/>
</dbReference>
<dbReference type="GO" id="GO:0000160">
    <property type="term" value="P:phosphorelay signal transduction system"/>
    <property type="evidence" value="ECO:0007669"/>
    <property type="project" value="InterPro"/>
</dbReference>
<keyword evidence="8" id="KW-1185">Reference proteome</keyword>
<dbReference type="SMART" id="SM00342">
    <property type="entry name" value="HTH_ARAC"/>
    <property type="match status" value="1"/>
</dbReference>
<keyword evidence="4" id="KW-0597">Phosphoprotein</keyword>
<dbReference type="Pfam" id="PF00072">
    <property type="entry name" value="Response_reg"/>
    <property type="match status" value="1"/>
</dbReference>
<dbReference type="PROSITE" id="PS00041">
    <property type="entry name" value="HTH_ARAC_FAMILY_1"/>
    <property type="match status" value="1"/>
</dbReference>
<dbReference type="Proteomes" id="UP001139347">
    <property type="component" value="Unassembled WGS sequence"/>
</dbReference>
<reference evidence="7" key="1">
    <citation type="submission" date="2022-04" db="EMBL/GenBank/DDBJ databases">
        <title>Paenibacillus mangrovi sp. nov., a novel endophytic bacterium isolated from bark of Kandelia candel.</title>
        <authorList>
            <person name="Tuo L."/>
        </authorList>
    </citation>
    <scope>NUCLEOTIDE SEQUENCE</scope>
    <source>
        <strain evidence="7">KQZ6P-2</strain>
    </source>
</reference>
<dbReference type="GO" id="GO:0003700">
    <property type="term" value="F:DNA-binding transcription factor activity"/>
    <property type="evidence" value="ECO:0007669"/>
    <property type="project" value="InterPro"/>
</dbReference>
<evidence type="ECO:0000313" key="7">
    <source>
        <dbReference type="EMBL" id="MCJ8012557.1"/>
    </source>
</evidence>
<keyword evidence="3" id="KW-0804">Transcription</keyword>
<dbReference type="InterPro" id="IPR011006">
    <property type="entry name" value="CheY-like_superfamily"/>
</dbReference>
<feature type="domain" description="Response regulatory" evidence="6">
    <location>
        <begin position="2"/>
        <end position="118"/>
    </location>
</feature>
<dbReference type="SUPFAM" id="SSF52172">
    <property type="entry name" value="CheY-like"/>
    <property type="match status" value="1"/>
</dbReference>
<dbReference type="PROSITE" id="PS01124">
    <property type="entry name" value="HTH_ARAC_FAMILY_2"/>
    <property type="match status" value="1"/>
</dbReference>
<dbReference type="Gene3D" id="3.40.50.2300">
    <property type="match status" value="1"/>
</dbReference>
<evidence type="ECO:0000259" key="5">
    <source>
        <dbReference type="PROSITE" id="PS01124"/>
    </source>
</evidence>
<dbReference type="RefSeq" id="WP_244725349.1">
    <property type="nucleotide sequence ID" value="NZ_JALIRP010000004.1"/>
</dbReference>
<evidence type="ECO:0000256" key="4">
    <source>
        <dbReference type="PROSITE-ProRule" id="PRU00169"/>
    </source>
</evidence>
<dbReference type="SMART" id="SM00448">
    <property type="entry name" value="REC"/>
    <property type="match status" value="1"/>
</dbReference>
<gene>
    <name evidence="7" type="ORF">MUG84_12530</name>
</gene>
<dbReference type="SUPFAM" id="SSF46689">
    <property type="entry name" value="Homeodomain-like"/>
    <property type="match status" value="2"/>
</dbReference>
<dbReference type="AlphaFoldDB" id="A0A9X2B5D7"/>
<organism evidence="7 8">
    <name type="scientific">Paenibacillus mangrovi</name>
    <dbReference type="NCBI Taxonomy" id="2931978"/>
    <lineage>
        <taxon>Bacteria</taxon>
        <taxon>Bacillati</taxon>
        <taxon>Bacillota</taxon>
        <taxon>Bacilli</taxon>
        <taxon>Bacillales</taxon>
        <taxon>Paenibacillaceae</taxon>
        <taxon>Paenibacillus</taxon>
    </lineage>
</organism>
<dbReference type="PANTHER" id="PTHR43280:SF2">
    <property type="entry name" value="HTH-TYPE TRANSCRIPTIONAL REGULATOR EXSA"/>
    <property type="match status" value="1"/>
</dbReference>
<dbReference type="InterPro" id="IPR020449">
    <property type="entry name" value="Tscrpt_reg_AraC-type_HTH"/>
</dbReference>
<protein>
    <submittedName>
        <fullName evidence="7">Response regulator</fullName>
    </submittedName>
</protein>
<evidence type="ECO:0000313" key="8">
    <source>
        <dbReference type="Proteomes" id="UP001139347"/>
    </source>
</evidence>
<dbReference type="PANTHER" id="PTHR43280">
    <property type="entry name" value="ARAC-FAMILY TRANSCRIPTIONAL REGULATOR"/>
    <property type="match status" value="1"/>
</dbReference>